<name>A0A9D2U8D1_9BURK</name>
<evidence type="ECO:0000313" key="1">
    <source>
        <dbReference type="EMBL" id="HJD44971.1"/>
    </source>
</evidence>
<dbReference type="AlphaFoldDB" id="A0A9D2U8D1"/>
<sequence>MLNPQRVVPDAVVLDACVLISNVLRYLSLQVARAGWVQPLWSPVIADEWVRNASRLWQVPPESLWQDWQAFNAEFPNADQGGVQNFKEGLVYSDPKDWHVIAAARVALAEHSNRSVGILTKNLRDFNRSELKRLQIALWEPDAFFSACWQRDPARFQTWLAQMPAQVNAPDKEPLPVAELLKRERLFVLNKLYLSRIND</sequence>
<dbReference type="EMBL" id="DWUQ01000168">
    <property type="protein sequence ID" value="HJD44971.1"/>
    <property type="molecule type" value="Genomic_DNA"/>
</dbReference>
<evidence type="ECO:0000313" key="2">
    <source>
        <dbReference type="Proteomes" id="UP000823889"/>
    </source>
</evidence>
<organism evidence="1 2">
    <name type="scientific">Candidatus Paenalcaligenes intestinipullorum</name>
    <dbReference type="NCBI Taxonomy" id="2838718"/>
    <lineage>
        <taxon>Bacteria</taxon>
        <taxon>Pseudomonadati</taxon>
        <taxon>Pseudomonadota</taxon>
        <taxon>Betaproteobacteria</taxon>
        <taxon>Burkholderiales</taxon>
        <taxon>Alcaligenaceae</taxon>
        <taxon>Paenalcaligenes</taxon>
    </lineage>
</organism>
<gene>
    <name evidence="1" type="ORF">H9906_08115</name>
</gene>
<accession>A0A9D2U8D1</accession>
<dbReference type="Proteomes" id="UP000823889">
    <property type="component" value="Unassembled WGS sequence"/>
</dbReference>
<comment type="caution">
    <text evidence="1">The sequence shown here is derived from an EMBL/GenBank/DDBJ whole genome shotgun (WGS) entry which is preliminary data.</text>
</comment>
<reference evidence="1" key="1">
    <citation type="journal article" date="2021" name="PeerJ">
        <title>Extensive microbial diversity within the chicken gut microbiome revealed by metagenomics and culture.</title>
        <authorList>
            <person name="Gilroy R."/>
            <person name="Ravi A."/>
            <person name="Getino M."/>
            <person name="Pursley I."/>
            <person name="Horton D.L."/>
            <person name="Alikhan N.F."/>
            <person name="Baker D."/>
            <person name="Gharbi K."/>
            <person name="Hall N."/>
            <person name="Watson M."/>
            <person name="Adriaenssens E.M."/>
            <person name="Foster-Nyarko E."/>
            <person name="Jarju S."/>
            <person name="Secka A."/>
            <person name="Antonio M."/>
            <person name="Oren A."/>
            <person name="Chaudhuri R.R."/>
            <person name="La Ragione R."/>
            <person name="Hildebrand F."/>
            <person name="Pallen M.J."/>
        </authorList>
    </citation>
    <scope>NUCLEOTIDE SEQUENCE</scope>
    <source>
        <strain evidence="1">9264</strain>
    </source>
</reference>
<proteinExistence type="predicted"/>
<reference evidence="1" key="2">
    <citation type="submission" date="2021-04" db="EMBL/GenBank/DDBJ databases">
        <authorList>
            <person name="Gilroy R."/>
        </authorList>
    </citation>
    <scope>NUCLEOTIDE SEQUENCE</scope>
    <source>
        <strain evidence="1">9264</strain>
    </source>
</reference>
<protein>
    <submittedName>
        <fullName evidence="1">PIN domain-containing protein</fullName>
    </submittedName>
</protein>